<evidence type="ECO:0000256" key="1">
    <source>
        <dbReference type="SAM" id="MobiDB-lite"/>
    </source>
</evidence>
<keyword evidence="3" id="KW-1185">Reference proteome</keyword>
<evidence type="ECO:0000313" key="3">
    <source>
        <dbReference type="Proteomes" id="UP000716291"/>
    </source>
</evidence>
<feature type="compositionally biased region" description="Polar residues" evidence="1">
    <location>
        <begin position="12"/>
        <end position="23"/>
    </location>
</feature>
<dbReference type="Proteomes" id="UP000716291">
    <property type="component" value="Unassembled WGS sequence"/>
</dbReference>
<proteinExistence type="predicted"/>
<feature type="compositionally biased region" description="Low complexity" evidence="1">
    <location>
        <begin position="32"/>
        <end position="44"/>
    </location>
</feature>
<dbReference type="AlphaFoldDB" id="A0A9P6X6L9"/>
<protein>
    <submittedName>
        <fullName evidence="2">Uncharacterized protein</fullName>
    </submittedName>
</protein>
<gene>
    <name evidence="2" type="ORF">G6F64_007520</name>
</gene>
<sequence length="165" mass="19236">MQSTPLLDRTETLSSPINNTDQFNKPLKRSYTSSPLRSTTSNSSLSRTSSFLSEVDEEGGTRWTRQHWKKLEEYYIKKDRDIEKATSAFYYCESLIRVTESDSKPIMKELWPKDKIKWRCKCLDTRAKYQNNTVPFIKKKQKIFSPSSDNVIFSIPGKEKSSQTD</sequence>
<dbReference type="OrthoDB" id="2288891at2759"/>
<dbReference type="EMBL" id="JAANQT010001114">
    <property type="protein sequence ID" value="KAG1306535.1"/>
    <property type="molecule type" value="Genomic_DNA"/>
</dbReference>
<reference evidence="2" key="1">
    <citation type="journal article" date="2020" name="Microb. Genom.">
        <title>Genetic diversity of clinical and environmental Mucorales isolates obtained from an investigation of mucormycosis cases among solid organ transplant recipients.</title>
        <authorList>
            <person name="Nguyen M.H."/>
            <person name="Kaul D."/>
            <person name="Muto C."/>
            <person name="Cheng S.J."/>
            <person name="Richter R.A."/>
            <person name="Bruno V.M."/>
            <person name="Liu G."/>
            <person name="Beyhan S."/>
            <person name="Sundermann A.J."/>
            <person name="Mounaud S."/>
            <person name="Pasculle A.W."/>
            <person name="Nierman W.C."/>
            <person name="Driscoll E."/>
            <person name="Cumbie R."/>
            <person name="Clancy C.J."/>
            <person name="Dupont C.L."/>
        </authorList>
    </citation>
    <scope>NUCLEOTIDE SEQUENCE</scope>
    <source>
        <strain evidence="2">GL11</strain>
    </source>
</reference>
<name>A0A9P6X6L9_RHIOR</name>
<feature type="region of interest" description="Disordered" evidence="1">
    <location>
        <begin position="1"/>
        <end position="44"/>
    </location>
</feature>
<evidence type="ECO:0000313" key="2">
    <source>
        <dbReference type="EMBL" id="KAG1306535.1"/>
    </source>
</evidence>
<organism evidence="2 3">
    <name type="scientific">Rhizopus oryzae</name>
    <name type="common">Mucormycosis agent</name>
    <name type="synonym">Rhizopus arrhizus var. delemar</name>
    <dbReference type="NCBI Taxonomy" id="64495"/>
    <lineage>
        <taxon>Eukaryota</taxon>
        <taxon>Fungi</taxon>
        <taxon>Fungi incertae sedis</taxon>
        <taxon>Mucoromycota</taxon>
        <taxon>Mucoromycotina</taxon>
        <taxon>Mucoromycetes</taxon>
        <taxon>Mucorales</taxon>
        <taxon>Mucorineae</taxon>
        <taxon>Rhizopodaceae</taxon>
        <taxon>Rhizopus</taxon>
    </lineage>
</organism>
<accession>A0A9P6X6L9</accession>
<comment type="caution">
    <text evidence="2">The sequence shown here is derived from an EMBL/GenBank/DDBJ whole genome shotgun (WGS) entry which is preliminary data.</text>
</comment>